<sequence length="249" mass="26281">MLVSEATRWSSSPEGGFEQSERLLKRKTMKRIGGLALMAACLGVLTSCSLGPGDRTHGENSGVSRDFSDIKSGGDSAVSGVADVTATGVGSIGGSIGTGSPDYKFLPNLGSFERQSSSFEIFDPCESSRGRFLASLGLKKVGEDKRETGFRSCRFTLAKSDGNSANITLESRHYSMGEVKNAFPDGSAGVGEYADLIYLVEESLVVAATCTGYIETVGGTFSVSWTDVSNGASNKENCRNAERLISTFI</sequence>
<name>A0ABS9PTD4_9CORY</name>
<accession>A0ABS9PTD4</accession>
<dbReference type="Proteomes" id="UP001521911">
    <property type="component" value="Unassembled WGS sequence"/>
</dbReference>
<reference evidence="2 3" key="1">
    <citation type="submission" date="2022-02" db="EMBL/GenBank/DDBJ databases">
        <title>Uncovering new skin microbiome diversity through culturing and metagenomics.</title>
        <authorList>
            <person name="Conlan S."/>
            <person name="Deming C."/>
            <person name="Nisc Comparative Sequencing Program N."/>
            <person name="Segre J.A."/>
        </authorList>
    </citation>
    <scope>NUCLEOTIDE SEQUENCE [LARGE SCALE GENOMIC DNA]</scope>
    <source>
        <strain evidence="2 3">ACRQV</strain>
    </source>
</reference>
<proteinExistence type="predicted"/>
<dbReference type="Pfam" id="PF12079">
    <property type="entry name" value="DUF3558"/>
    <property type="match status" value="1"/>
</dbReference>
<comment type="caution">
    <text evidence="2">The sequence shown here is derived from an EMBL/GenBank/DDBJ whole genome shotgun (WGS) entry which is preliminary data.</text>
</comment>
<evidence type="ECO:0000313" key="2">
    <source>
        <dbReference type="EMBL" id="MCG7275962.1"/>
    </source>
</evidence>
<protein>
    <submittedName>
        <fullName evidence="2">DUF3558 family protein</fullName>
    </submittedName>
</protein>
<dbReference type="EMBL" id="JAKRDF010000005">
    <property type="protein sequence ID" value="MCG7275962.1"/>
    <property type="molecule type" value="Genomic_DNA"/>
</dbReference>
<evidence type="ECO:0000313" key="3">
    <source>
        <dbReference type="Proteomes" id="UP001521911"/>
    </source>
</evidence>
<keyword evidence="3" id="KW-1185">Reference proteome</keyword>
<feature type="region of interest" description="Disordered" evidence="1">
    <location>
        <begin position="1"/>
        <end position="21"/>
    </location>
</feature>
<dbReference type="RefSeq" id="WP_239179897.1">
    <property type="nucleotide sequence ID" value="NZ_JAKRDF010000005.1"/>
</dbReference>
<gene>
    <name evidence="2" type="ORF">MHK08_05705</name>
</gene>
<dbReference type="InterPro" id="IPR024520">
    <property type="entry name" value="DUF3558"/>
</dbReference>
<evidence type="ECO:0000256" key="1">
    <source>
        <dbReference type="SAM" id="MobiDB-lite"/>
    </source>
</evidence>
<organism evidence="2 3">
    <name type="scientific">Corynebacterium singulare</name>
    <dbReference type="NCBI Taxonomy" id="161899"/>
    <lineage>
        <taxon>Bacteria</taxon>
        <taxon>Bacillati</taxon>
        <taxon>Actinomycetota</taxon>
        <taxon>Actinomycetes</taxon>
        <taxon>Mycobacteriales</taxon>
        <taxon>Corynebacteriaceae</taxon>
        <taxon>Corynebacterium</taxon>
    </lineage>
</organism>